<feature type="compositionally biased region" description="Low complexity" evidence="6">
    <location>
        <begin position="685"/>
        <end position="696"/>
    </location>
</feature>
<evidence type="ECO:0000256" key="5">
    <source>
        <dbReference type="PROSITE-ProRule" id="PRU00134"/>
    </source>
</evidence>
<keyword evidence="3 5" id="KW-0863">Zinc-finger</keyword>
<dbReference type="EMBL" id="JASMQC010000007">
    <property type="protein sequence ID" value="KAK1943585.1"/>
    <property type="molecule type" value="Genomic_DNA"/>
</dbReference>
<keyword evidence="2" id="KW-0479">Metal-binding</keyword>
<evidence type="ECO:0000313" key="8">
    <source>
        <dbReference type="EMBL" id="KAK1943585.1"/>
    </source>
</evidence>
<evidence type="ECO:0000256" key="6">
    <source>
        <dbReference type="SAM" id="MobiDB-lite"/>
    </source>
</evidence>
<dbReference type="GO" id="GO:0008270">
    <property type="term" value="F:zinc ion binding"/>
    <property type="evidence" value="ECO:0007669"/>
    <property type="project" value="UniProtKB-KW"/>
</dbReference>
<evidence type="ECO:0000256" key="4">
    <source>
        <dbReference type="ARBA" id="ARBA00022833"/>
    </source>
</evidence>
<proteinExistence type="inferred from homology"/>
<dbReference type="GO" id="GO:0003714">
    <property type="term" value="F:transcription corepressor activity"/>
    <property type="evidence" value="ECO:0007669"/>
    <property type="project" value="TreeGrafter"/>
</dbReference>
<feature type="region of interest" description="Disordered" evidence="6">
    <location>
        <begin position="679"/>
        <end position="700"/>
    </location>
</feature>
<dbReference type="Gene3D" id="6.10.140.2220">
    <property type="match status" value="1"/>
</dbReference>
<dbReference type="Gene3D" id="3.10.20.550">
    <property type="entry name" value="ASAP complex, SAP18 subunit"/>
    <property type="match status" value="1"/>
</dbReference>
<evidence type="ECO:0000256" key="3">
    <source>
        <dbReference type="ARBA" id="ARBA00022771"/>
    </source>
</evidence>
<dbReference type="Pfam" id="PF01753">
    <property type="entry name" value="zf-MYND"/>
    <property type="match status" value="1"/>
</dbReference>
<feature type="compositionally biased region" description="Polar residues" evidence="6">
    <location>
        <begin position="196"/>
        <end position="215"/>
    </location>
</feature>
<dbReference type="GO" id="GO:0005634">
    <property type="term" value="C:nucleus"/>
    <property type="evidence" value="ECO:0007669"/>
    <property type="project" value="TreeGrafter"/>
</dbReference>
<organism evidence="8 9">
    <name type="scientific">Phytophthora citrophthora</name>
    <dbReference type="NCBI Taxonomy" id="4793"/>
    <lineage>
        <taxon>Eukaryota</taxon>
        <taxon>Sar</taxon>
        <taxon>Stramenopiles</taxon>
        <taxon>Oomycota</taxon>
        <taxon>Peronosporomycetes</taxon>
        <taxon>Peronosporales</taxon>
        <taxon>Peronosporaceae</taxon>
        <taxon>Phytophthora</taxon>
    </lineage>
</organism>
<gene>
    <name evidence="8" type="ORF">P3T76_004981</name>
</gene>
<keyword evidence="4" id="KW-0862">Zinc</keyword>
<reference evidence="8" key="1">
    <citation type="submission" date="2023-08" db="EMBL/GenBank/DDBJ databases">
        <title>Reference Genome Resource for the Citrus Pathogen Phytophthora citrophthora.</title>
        <authorList>
            <person name="Moller H."/>
            <person name="Coetzee B."/>
            <person name="Rose L.J."/>
            <person name="Van Niekerk J.M."/>
        </authorList>
    </citation>
    <scope>NUCLEOTIDE SEQUENCE</scope>
    <source>
        <strain evidence="8">STE-U-9442</strain>
    </source>
</reference>
<comment type="caution">
    <text evidence="8">The sequence shown here is derived from an EMBL/GenBank/DDBJ whole genome shotgun (WGS) entry which is preliminary data.</text>
</comment>
<evidence type="ECO:0000256" key="1">
    <source>
        <dbReference type="ARBA" id="ARBA00009143"/>
    </source>
</evidence>
<feature type="domain" description="MYND-type" evidence="7">
    <location>
        <begin position="838"/>
        <end position="880"/>
    </location>
</feature>
<feature type="compositionally biased region" description="Low complexity" evidence="6">
    <location>
        <begin position="400"/>
        <end position="411"/>
    </location>
</feature>
<name>A0AAD9GRV7_9STRA</name>
<dbReference type="InterPro" id="IPR002893">
    <property type="entry name" value="Znf_MYND"/>
</dbReference>
<sequence>MPEERVIDREKHCPFLLRVFFSRGTHNRVIITDWIVVDREELTVTAMEIADTFEKLDDKPIANELHIYTWPDATLREIADLVQDSNPDAQKPNKRLSISVVSETRDGRVLIRKVGNVNCSHRRGADDTKTLASVRFHPGDMVDIALMQESKSNLNDVEASHLYGRKIQALLPMGIMKQSHKKKDSVAPMSDDEDSSSALHPNSKNQPRQGSRGVSFSTPRGKIWLILIANLAIVTSFIFMSSSRFPSLYGEGIVNDALEQDQPHRGPVIKNTEQTLSFVDEDTAATKEPQIQVQESTHSVGYTKLTRTDQPETADEDSGSETKEPLTRETRVEETSESPVAVEINDQADETQSVIEQTTTPTSGDSSSTSTSSVVPSTQNPPLGSSSQESQTLPPPPEPSNEIESSSIASTVEPQHEDSGQSAVESEAFQDKLAVWLASDSGVEVENLAACLSSSGQDRAACEVKRWTSQVANSDPTGAGSAVSFVASPQRKLLWIPIDPDTHNQLPTVQFSCPMATDTLKVHESMTLFFVISPAQSETGDSFTGQKFFGNSPYGQFALHGGKPSFFANNGLVKYIHTLPTGQFSLATYRLHQHYVEIKANGGPWDGGTQLKGDTDGTRIRVTVNEVVSLGNSKSACDTNAFQGRIAEVLIYDAVLDDIKVEVVEKYLHNKWWGADPFPEPAPETPTASPTVSTAANFSGEKATSTSLAANAANAVDHATEATSVDPEFDSKVIDVTSEASPTEKSLAEAIEQTPTATGASTTPSDHGNNEPTQETQTTEVEDAAPKPKFDPRVNIFEWKPQIDADAGKATQWIKAVNDKVNFIRNFQLGGDVLRALIRLCGPRSGVSAESLFKCSRCQAVLYCGREHQSEHFASHKSTCKCVKKMRDQMLKEADKIRNSTEDEWTPGNAFETHAGTFWSILSTRPYMRAKLELIRALSTIPSRPALEAALEEPMECMRLCRNDNLGIREGIPTFMLMLGQYQEAYDFIKWWLTGGTAFNYDWANMDLPFLDVHDADMTEDLLPTMEDDGNVFFSSSILYIKMKLAEAVQEAINAHQLADRASLPVGLSDSLGAFLAPSGSSQSLNDLKKLHKKLTSQVNESFALTHFQNQNFWYGLLDPMAIVKICPSHLTMSLNAILWRDYHAFIHENRAKYPDFVPKKPDGLGGMKWLHNFH</sequence>
<keyword evidence="9" id="KW-1185">Reference proteome</keyword>
<feature type="compositionally biased region" description="Low complexity" evidence="6">
    <location>
        <begin position="754"/>
        <end position="779"/>
    </location>
</feature>
<dbReference type="InterPro" id="IPR042534">
    <property type="entry name" value="SAP18_sf"/>
</dbReference>
<evidence type="ECO:0000256" key="2">
    <source>
        <dbReference type="ARBA" id="ARBA00022723"/>
    </source>
</evidence>
<evidence type="ECO:0000259" key="7">
    <source>
        <dbReference type="PROSITE" id="PS50865"/>
    </source>
</evidence>
<dbReference type="InterPro" id="IPR010516">
    <property type="entry name" value="SAP18"/>
</dbReference>
<dbReference type="Proteomes" id="UP001259832">
    <property type="component" value="Unassembled WGS sequence"/>
</dbReference>
<feature type="region of interest" description="Disordered" evidence="6">
    <location>
        <begin position="178"/>
        <end position="215"/>
    </location>
</feature>
<feature type="compositionally biased region" description="Low complexity" evidence="6">
    <location>
        <begin position="358"/>
        <end position="378"/>
    </location>
</feature>
<accession>A0AAD9GRV7</accession>
<dbReference type="PANTHER" id="PTHR13082">
    <property type="entry name" value="SAP18"/>
    <property type="match status" value="1"/>
</dbReference>
<dbReference type="SUPFAM" id="SSF144232">
    <property type="entry name" value="HIT/MYND zinc finger-like"/>
    <property type="match status" value="1"/>
</dbReference>
<feature type="region of interest" description="Disordered" evidence="6">
    <location>
        <begin position="285"/>
        <end position="426"/>
    </location>
</feature>
<dbReference type="PANTHER" id="PTHR13082:SF0">
    <property type="entry name" value="HISTONE DEACETYLASE COMPLEX SUBUNIT SAP18"/>
    <property type="match status" value="1"/>
</dbReference>
<feature type="region of interest" description="Disordered" evidence="6">
    <location>
        <begin position="753"/>
        <end position="791"/>
    </location>
</feature>
<dbReference type="PROSITE" id="PS50865">
    <property type="entry name" value="ZF_MYND_2"/>
    <property type="match status" value="1"/>
</dbReference>
<dbReference type="Pfam" id="PF06487">
    <property type="entry name" value="SAP18"/>
    <property type="match status" value="1"/>
</dbReference>
<feature type="compositionally biased region" description="Basic and acidic residues" evidence="6">
    <location>
        <begin position="320"/>
        <end position="334"/>
    </location>
</feature>
<protein>
    <submittedName>
        <fullName evidence="8">Histone deacetylase complex subunit SAP18</fullName>
    </submittedName>
</protein>
<feature type="compositionally biased region" description="Polar residues" evidence="6">
    <location>
        <begin position="289"/>
        <end position="300"/>
    </location>
</feature>
<evidence type="ECO:0000313" key="9">
    <source>
        <dbReference type="Proteomes" id="UP001259832"/>
    </source>
</evidence>
<dbReference type="AlphaFoldDB" id="A0AAD9GRV7"/>
<comment type="similarity">
    <text evidence="1">Belongs to the SAP18 family.</text>
</comment>